<name>A0A0G9H4C4_9GAMM</name>
<sequence>MRFHWRKFGRSITSEPMQLEWVMRKNGVEIRATDPTTGQNDTAIAGNFRTGREEDSIQILRIEKVAMRL</sequence>
<dbReference type="Proteomes" id="UP000035481">
    <property type="component" value="Unassembled WGS sequence"/>
</dbReference>
<dbReference type="EMBL" id="JPLA01000018">
    <property type="protein sequence ID" value="KLD64418.1"/>
    <property type="molecule type" value="Genomic_DNA"/>
</dbReference>
<gene>
    <name evidence="1" type="ORF">Y882_07195</name>
</gene>
<evidence type="ECO:0000313" key="2">
    <source>
        <dbReference type="Proteomes" id="UP000035481"/>
    </source>
</evidence>
<evidence type="ECO:0000313" key="1">
    <source>
        <dbReference type="EMBL" id="KLD64418.1"/>
    </source>
</evidence>
<comment type="caution">
    <text evidence="1">The sequence shown here is derived from an EMBL/GenBank/DDBJ whole genome shotgun (WGS) entry which is preliminary data.</text>
</comment>
<protein>
    <submittedName>
        <fullName evidence="1">Uncharacterized protein</fullName>
    </submittedName>
</protein>
<reference evidence="1 2" key="1">
    <citation type="journal article" date="2015" name="Antonie Van Leeuwenhoek">
        <title>A phylogenomic and molecular marker based taxonomic framework for the order Xanthomonadales: proposal to transfer the families Algiphilaceae and Solimonadaceae to the order Nevskiales ord. nov. and to create a new family within the order Xanthomonadales, the family Rhodanobacteraceae fam. nov., containing the genus Rhodanobacter and its closest relatives.</title>
        <authorList>
            <person name="Naushad S."/>
            <person name="Adeolu M."/>
            <person name="Wong S."/>
            <person name="Sohail M."/>
            <person name="Schellhorn H.E."/>
            <person name="Gupta R.S."/>
        </authorList>
    </citation>
    <scope>NUCLEOTIDE SEQUENCE [LARGE SCALE GENOMIC DNA]</scope>
    <source>
        <strain evidence="1 2">DSM 16301</strain>
    </source>
</reference>
<accession>A0A0G9H4C4</accession>
<proteinExistence type="predicted"/>
<dbReference type="AlphaFoldDB" id="A0A0G9H4C4"/>
<organism evidence="1 2">
    <name type="scientific">Dyella japonica DSM 16301</name>
    <dbReference type="NCBI Taxonomy" id="1440762"/>
    <lineage>
        <taxon>Bacteria</taxon>
        <taxon>Pseudomonadati</taxon>
        <taxon>Pseudomonadota</taxon>
        <taxon>Gammaproteobacteria</taxon>
        <taxon>Lysobacterales</taxon>
        <taxon>Rhodanobacteraceae</taxon>
        <taxon>Dyella</taxon>
    </lineage>
</organism>